<sequence length="181" mass="20844">MEKYYLDHIGDRFKELRKEQNLTLKELSEKTGLSIGYLSNLERNISSPTLEYMQRICEILGVSITDLLIPQKQEHIIVRKADKITIIENDFLKCESINYGRYNMECLCITLHPGASFNDKTWGHAYDELGIVVQGSMEISIGTNIYTLYEGDSFYICSNTPHSMSNSSEEDCISYWVMKKS</sequence>
<organism evidence="3 4">
    <name type="scientific">Syntrophaceticus schinkii</name>
    <dbReference type="NCBI Taxonomy" id="499207"/>
    <lineage>
        <taxon>Bacteria</taxon>
        <taxon>Bacillati</taxon>
        <taxon>Bacillota</taxon>
        <taxon>Clostridia</taxon>
        <taxon>Thermoanaerobacterales</taxon>
        <taxon>Thermoanaerobacterales Family III. Incertae Sedis</taxon>
        <taxon>Syntrophaceticus</taxon>
    </lineage>
</organism>
<dbReference type="GO" id="GO:0005829">
    <property type="term" value="C:cytosol"/>
    <property type="evidence" value="ECO:0007669"/>
    <property type="project" value="TreeGrafter"/>
</dbReference>
<reference evidence="4" key="1">
    <citation type="submission" date="2015-01" db="EMBL/GenBank/DDBJ databases">
        <authorList>
            <person name="Manzoor Shahid"/>
            <person name="Zubair Saima"/>
        </authorList>
    </citation>
    <scope>NUCLEOTIDE SEQUENCE [LARGE SCALE GENOMIC DNA]</scope>
    <source>
        <strain evidence="4">Sp3</strain>
    </source>
</reference>
<dbReference type="OrthoDB" id="9814553at2"/>
<dbReference type="Gene3D" id="1.10.260.40">
    <property type="entry name" value="lambda repressor-like DNA-binding domains"/>
    <property type="match status" value="1"/>
</dbReference>
<evidence type="ECO:0000256" key="1">
    <source>
        <dbReference type="ARBA" id="ARBA00023125"/>
    </source>
</evidence>
<dbReference type="SUPFAM" id="SSF51182">
    <property type="entry name" value="RmlC-like cupins"/>
    <property type="match status" value="1"/>
</dbReference>
<keyword evidence="1" id="KW-0238">DNA-binding</keyword>
<proteinExistence type="predicted"/>
<dbReference type="AlphaFoldDB" id="A0A0B7MM12"/>
<protein>
    <submittedName>
        <fullName evidence="3">Putative transcriptional regulator</fullName>
    </submittedName>
</protein>
<dbReference type="InterPro" id="IPR011051">
    <property type="entry name" value="RmlC_Cupin_sf"/>
</dbReference>
<dbReference type="InterPro" id="IPR013096">
    <property type="entry name" value="Cupin_2"/>
</dbReference>
<dbReference type="PANTHER" id="PTHR46797">
    <property type="entry name" value="HTH-TYPE TRANSCRIPTIONAL REGULATOR"/>
    <property type="match status" value="1"/>
</dbReference>
<name>A0A0B7MM12_9FIRM</name>
<dbReference type="SMART" id="SM00530">
    <property type="entry name" value="HTH_XRE"/>
    <property type="match status" value="1"/>
</dbReference>
<feature type="domain" description="HTH cro/C1-type" evidence="2">
    <location>
        <begin position="13"/>
        <end position="67"/>
    </location>
</feature>
<dbReference type="GO" id="GO:0003700">
    <property type="term" value="F:DNA-binding transcription factor activity"/>
    <property type="evidence" value="ECO:0007669"/>
    <property type="project" value="TreeGrafter"/>
</dbReference>
<dbReference type="PANTHER" id="PTHR46797:SF2">
    <property type="entry name" value="TRANSCRIPTIONAL REGULATOR"/>
    <property type="match status" value="1"/>
</dbReference>
<dbReference type="CDD" id="cd02209">
    <property type="entry name" value="cupin_XRE_C"/>
    <property type="match status" value="1"/>
</dbReference>
<gene>
    <name evidence="3" type="ORF">SSCH_2460002</name>
</gene>
<dbReference type="RefSeq" id="WP_044664820.1">
    <property type="nucleotide sequence ID" value="NZ_CDRZ01000164.1"/>
</dbReference>
<dbReference type="Proteomes" id="UP000046155">
    <property type="component" value="Unassembled WGS sequence"/>
</dbReference>
<dbReference type="GO" id="GO:0003677">
    <property type="term" value="F:DNA binding"/>
    <property type="evidence" value="ECO:0007669"/>
    <property type="project" value="UniProtKB-KW"/>
</dbReference>
<dbReference type="Gene3D" id="2.60.120.10">
    <property type="entry name" value="Jelly Rolls"/>
    <property type="match status" value="1"/>
</dbReference>
<keyword evidence="4" id="KW-1185">Reference proteome</keyword>
<evidence type="ECO:0000313" key="4">
    <source>
        <dbReference type="Proteomes" id="UP000046155"/>
    </source>
</evidence>
<evidence type="ECO:0000313" key="3">
    <source>
        <dbReference type="EMBL" id="CEO88717.1"/>
    </source>
</evidence>
<dbReference type="InterPro" id="IPR050807">
    <property type="entry name" value="TransReg_Diox_bact_type"/>
</dbReference>
<dbReference type="Pfam" id="PF07883">
    <property type="entry name" value="Cupin_2"/>
    <property type="match status" value="1"/>
</dbReference>
<accession>A0A0B7MM12</accession>
<dbReference type="InterPro" id="IPR010982">
    <property type="entry name" value="Lambda_DNA-bd_dom_sf"/>
</dbReference>
<dbReference type="CDD" id="cd00093">
    <property type="entry name" value="HTH_XRE"/>
    <property type="match status" value="1"/>
</dbReference>
<dbReference type="EMBL" id="CDRZ01000164">
    <property type="protein sequence ID" value="CEO88717.1"/>
    <property type="molecule type" value="Genomic_DNA"/>
</dbReference>
<evidence type="ECO:0000259" key="2">
    <source>
        <dbReference type="PROSITE" id="PS50943"/>
    </source>
</evidence>
<dbReference type="InterPro" id="IPR014710">
    <property type="entry name" value="RmlC-like_jellyroll"/>
</dbReference>
<dbReference type="InterPro" id="IPR001387">
    <property type="entry name" value="Cro/C1-type_HTH"/>
</dbReference>
<dbReference type="PROSITE" id="PS50943">
    <property type="entry name" value="HTH_CROC1"/>
    <property type="match status" value="1"/>
</dbReference>
<dbReference type="SUPFAM" id="SSF47413">
    <property type="entry name" value="lambda repressor-like DNA-binding domains"/>
    <property type="match status" value="1"/>
</dbReference>
<dbReference type="Pfam" id="PF01381">
    <property type="entry name" value="HTH_3"/>
    <property type="match status" value="1"/>
</dbReference>